<proteinExistence type="inferred from homology"/>
<dbReference type="GO" id="GO:0009982">
    <property type="term" value="F:pseudouridine synthase activity"/>
    <property type="evidence" value="ECO:0007669"/>
    <property type="project" value="InterPro"/>
</dbReference>
<comment type="caution">
    <text evidence="4">The sequence shown here is derived from an EMBL/GenBank/DDBJ whole genome shotgun (WGS) entry which is preliminary data.</text>
</comment>
<evidence type="ECO:0000313" key="5">
    <source>
        <dbReference type="Proteomes" id="UP000809273"/>
    </source>
</evidence>
<dbReference type="AlphaFoldDB" id="A0A9D8KHA0"/>
<dbReference type="PANTHER" id="PTHR21600">
    <property type="entry name" value="MITOCHONDRIAL RNA PSEUDOURIDINE SYNTHASE"/>
    <property type="match status" value="1"/>
</dbReference>
<dbReference type="Proteomes" id="UP000809273">
    <property type="component" value="Unassembled WGS sequence"/>
</dbReference>
<dbReference type="InterPro" id="IPR006145">
    <property type="entry name" value="PsdUridine_synth_RsuA/RluA"/>
</dbReference>
<protein>
    <submittedName>
        <fullName evidence="4">RluA family pseudouridine synthase</fullName>
    </submittedName>
</protein>
<dbReference type="PANTHER" id="PTHR21600:SF83">
    <property type="entry name" value="PSEUDOURIDYLATE SYNTHASE RPUSD4, MITOCHONDRIAL"/>
    <property type="match status" value="1"/>
</dbReference>
<evidence type="ECO:0000259" key="3">
    <source>
        <dbReference type="Pfam" id="PF00849"/>
    </source>
</evidence>
<accession>A0A9D8KHA0</accession>
<sequence>MKNFIESILYDDKHLLAVIKPFGVLTQGDLRGGLSVFDAARDYIGEKHRTLDGPNDCYLSLLHRLDRPVGGVILFAKTPAAAKRLSEAFREREVKKTYLARIEGAVDPPSGELSHSLLKSGAKVSVVPEGAPGSKKALLFYRTLRNTGGDGESLIEIDLITGRRHQIRAQLSAVGHPVRGDIKYNSKNKFIPGGIALFSKSLTFAHPVTGEEMTITADPPEEFFIDF</sequence>
<organism evidence="4 5">
    <name type="scientific">Candidatus Zymogenus saltonus</name>
    <dbReference type="NCBI Taxonomy" id="2844893"/>
    <lineage>
        <taxon>Bacteria</taxon>
        <taxon>Deltaproteobacteria</taxon>
        <taxon>Candidatus Zymogenia</taxon>
        <taxon>Candidatus Zymogeniales</taxon>
        <taxon>Candidatus Zymogenaceae</taxon>
        <taxon>Candidatus Zymogenus</taxon>
    </lineage>
</organism>
<comment type="similarity">
    <text evidence="1">Belongs to the pseudouridine synthase RluA family.</text>
</comment>
<dbReference type="GO" id="GO:0006396">
    <property type="term" value="P:RNA processing"/>
    <property type="evidence" value="ECO:0007669"/>
    <property type="project" value="UniProtKB-ARBA"/>
</dbReference>
<dbReference type="GO" id="GO:0001522">
    <property type="term" value="P:pseudouridine synthesis"/>
    <property type="evidence" value="ECO:0007669"/>
    <property type="project" value="InterPro"/>
</dbReference>
<reference evidence="4" key="2">
    <citation type="submission" date="2021-01" db="EMBL/GenBank/DDBJ databases">
        <authorList>
            <person name="Hahn C.R."/>
            <person name="Youssef N.H."/>
            <person name="Elshahed M."/>
        </authorList>
    </citation>
    <scope>NUCLEOTIDE SEQUENCE</scope>
    <source>
        <strain evidence="4">Zod_Metabat.24</strain>
    </source>
</reference>
<evidence type="ECO:0000313" key="4">
    <source>
        <dbReference type="EMBL" id="MBN1574123.1"/>
    </source>
</evidence>
<feature type="domain" description="Pseudouridine synthase RsuA/RluA-like" evidence="3">
    <location>
        <begin position="14"/>
        <end position="173"/>
    </location>
</feature>
<dbReference type="Gene3D" id="3.30.2350.10">
    <property type="entry name" value="Pseudouridine synthase"/>
    <property type="match status" value="1"/>
</dbReference>
<gene>
    <name evidence="4" type="ORF">JW984_13080</name>
</gene>
<keyword evidence="2" id="KW-0413">Isomerase</keyword>
<evidence type="ECO:0000256" key="1">
    <source>
        <dbReference type="ARBA" id="ARBA00010876"/>
    </source>
</evidence>
<dbReference type="GO" id="GO:0140098">
    <property type="term" value="F:catalytic activity, acting on RNA"/>
    <property type="evidence" value="ECO:0007669"/>
    <property type="project" value="UniProtKB-ARBA"/>
</dbReference>
<dbReference type="InterPro" id="IPR050188">
    <property type="entry name" value="RluA_PseudoU_synthase"/>
</dbReference>
<evidence type="ECO:0000256" key="2">
    <source>
        <dbReference type="ARBA" id="ARBA00023235"/>
    </source>
</evidence>
<dbReference type="SUPFAM" id="SSF55120">
    <property type="entry name" value="Pseudouridine synthase"/>
    <property type="match status" value="1"/>
</dbReference>
<name>A0A9D8KHA0_9DELT</name>
<dbReference type="EMBL" id="JAFGIX010000066">
    <property type="protein sequence ID" value="MBN1574123.1"/>
    <property type="molecule type" value="Genomic_DNA"/>
</dbReference>
<dbReference type="InterPro" id="IPR020103">
    <property type="entry name" value="PsdUridine_synth_cat_dom_sf"/>
</dbReference>
<dbReference type="GO" id="GO:0003723">
    <property type="term" value="F:RNA binding"/>
    <property type="evidence" value="ECO:0007669"/>
    <property type="project" value="InterPro"/>
</dbReference>
<reference evidence="4" key="1">
    <citation type="journal article" date="2021" name="Environ. Microbiol.">
        <title>Genomic characterization of three novel Desulfobacterota classes expand the metabolic and phylogenetic diversity of the phylum.</title>
        <authorList>
            <person name="Murphy C.L."/>
            <person name="Biggerstaff J."/>
            <person name="Eichhorn A."/>
            <person name="Ewing E."/>
            <person name="Shahan R."/>
            <person name="Soriano D."/>
            <person name="Stewart S."/>
            <person name="VanMol K."/>
            <person name="Walker R."/>
            <person name="Walters P."/>
            <person name="Elshahed M.S."/>
            <person name="Youssef N.H."/>
        </authorList>
    </citation>
    <scope>NUCLEOTIDE SEQUENCE</scope>
    <source>
        <strain evidence="4">Zod_Metabat.24</strain>
    </source>
</reference>
<dbReference type="CDD" id="cd02869">
    <property type="entry name" value="PseudoU_synth_RluA_like"/>
    <property type="match status" value="1"/>
</dbReference>
<dbReference type="Pfam" id="PF00849">
    <property type="entry name" value="PseudoU_synth_2"/>
    <property type="match status" value="1"/>
</dbReference>